<dbReference type="Pfam" id="PF03145">
    <property type="entry name" value="Sina_TRAF"/>
    <property type="match status" value="1"/>
</dbReference>
<reference evidence="6" key="1">
    <citation type="journal article" date="2023" name="Insect Mol. Biol.">
        <title>Genome sequencing provides insights into the evolution of gene families encoding plant cell wall-degrading enzymes in longhorned beetles.</title>
        <authorList>
            <person name="Shin N.R."/>
            <person name="Okamura Y."/>
            <person name="Kirsch R."/>
            <person name="Pauchet Y."/>
        </authorList>
    </citation>
    <scope>NUCLEOTIDE SEQUENCE</scope>
    <source>
        <strain evidence="6">RBIC_L_NR</strain>
    </source>
</reference>
<evidence type="ECO:0000256" key="3">
    <source>
        <dbReference type="ARBA" id="ARBA00022771"/>
    </source>
</evidence>
<evidence type="ECO:0000313" key="6">
    <source>
        <dbReference type="EMBL" id="KAJ8932002.1"/>
    </source>
</evidence>
<evidence type="ECO:0000256" key="2">
    <source>
        <dbReference type="ARBA" id="ARBA00022723"/>
    </source>
</evidence>
<name>A0AAV8X0E2_9CUCU</name>
<keyword evidence="7" id="KW-1185">Reference proteome</keyword>
<dbReference type="EMBL" id="JANEYF010004174">
    <property type="protein sequence ID" value="KAJ8932002.1"/>
    <property type="molecule type" value="Genomic_DNA"/>
</dbReference>
<keyword evidence="3" id="KW-0863">Zinc-finger</keyword>
<keyword evidence="2" id="KW-0479">Metal-binding</keyword>
<sequence length="107" mass="12643">MKIIVLMLAHKELFYVHRKIVKNYMYWVVQYIGKSEDVIQYYFQINVFSDQFQNRKVTISENCQDDIKDDITEIIDSGYAAGVPIPVLDSYKNENGHVWYNISIKKA</sequence>
<dbReference type="InterPro" id="IPR008974">
    <property type="entry name" value="TRAF-like"/>
</dbReference>
<accession>A0AAV8X0E2</accession>
<keyword evidence="4" id="KW-0862">Zinc</keyword>
<evidence type="ECO:0000256" key="1">
    <source>
        <dbReference type="ARBA" id="ARBA00009119"/>
    </source>
</evidence>
<dbReference type="GO" id="GO:0008270">
    <property type="term" value="F:zinc ion binding"/>
    <property type="evidence" value="ECO:0007669"/>
    <property type="project" value="UniProtKB-KW"/>
</dbReference>
<dbReference type="Proteomes" id="UP001162156">
    <property type="component" value="Unassembled WGS sequence"/>
</dbReference>
<comment type="similarity">
    <text evidence="1">Belongs to the SINA (Seven in absentia) family.</text>
</comment>
<dbReference type="GO" id="GO:0005737">
    <property type="term" value="C:cytoplasm"/>
    <property type="evidence" value="ECO:0007669"/>
    <property type="project" value="InterPro"/>
</dbReference>
<dbReference type="Gene3D" id="2.60.210.10">
    <property type="entry name" value="Apoptosis, Tumor Necrosis Factor Receptor Associated Protein 2, Chain A"/>
    <property type="match status" value="1"/>
</dbReference>
<organism evidence="6 7">
    <name type="scientific">Rhamnusium bicolor</name>
    <dbReference type="NCBI Taxonomy" id="1586634"/>
    <lineage>
        <taxon>Eukaryota</taxon>
        <taxon>Metazoa</taxon>
        <taxon>Ecdysozoa</taxon>
        <taxon>Arthropoda</taxon>
        <taxon>Hexapoda</taxon>
        <taxon>Insecta</taxon>
        <taxon>Pterygota</taxon>
        <taxon>Neoptera</taxon>
        <taxon>Endopterygota</taxon>
        <taxon>Coleoptera</taxon>
        <taxon>Polyphaga</taxon>
        <taxon>Cucujiformia</taxon>
        <taxon>Chrysomeloidea</taxon>
        <taxon>Cerambycidae</taxon>
        <taxon>Lepturinae</taxon>
        <taxon>Rhagiini</taxon>
        <taxon>Rhamnusium</taxon>
    </lineage>
</organism>
<evidence type="ECO:0000259" key="5">
    <source>
        <dbReference type="Pfam" id="PF03145"/>
    </source>
</evidence>
<proteinExistence type="inferred from homology"/>
<evidence type="ECO:0000313" key="7">
    <source>
        <dbReference type="Proteomes" id="UP001162156"/>
    </source>
</evidence>
<evidence type="ECO:0000256" key="4">
    <source>
        <dbReference type="ARBA" id="ARBA00022833"/>
    </source>
</evidence>
<dbReference type="AlphaFoldDB" id="A0AAV8X0E2"/>
<feature type="domain" description="Seven-in-absentia protein TRAF-like" evidence="5">
    <location>
        <begin position="10"/>
        <end position="102"/>
    </location>
</feature>
<comment type="caution">
    <text evidence="6">The sequence shown here is derived from an EMBL/GenBank/DDBJ whole genome shotgun (WGS) entry which is preliminary data.</text>
</comment>
<dbReference type="InterPro" id="IPR018121">
    <property type="entry name" value="7-in-absentia-prot_TRAF-dom"/>
</dbReference>
<gene>
    <name evidence="6" type="ORF">NQ314_015048</name>
</gene>
<dbReference type="GO" id="GO:0006511">
    <property type="term" value="P:ubiquitin-dependent protein catabolic process"/>
    <property type="evidence" value="ECO:0007669"/>
    <property type="project" value="InterPro"/>
</dbReference>
<protein>
    <recommendedName>
        <fullName evidence="5">Seven-in-absentia protein TRAF-like domain-containing protein</fullName>
    </recommendedName>
</protein>